<evidence type="ECO:0000259" key="2">
    <source>
        <dbReference type="Pfam" id="PF07331"/>
    </source>
</evidence>
<dbReference type="Pfam" id="PF07331">
    <property type="entry name" value="TctB"/>
    <property type="match status" value="1"/>
</dbReference>
<dbReference type="InterPro" id="IPR009936">
    <property type="entry name" value="DUF1468"/>
</dbReference>
<organism evidence="3 4">
    <name type="scientific">Tistrella bauzanensis</name>
    <dbReference type="NCBI Taxonomy" id="657419"/>
    <lineage>
        <taxon>Bacteria</taxon>
        <taxon>Pseudomonadati</taxon>
        <taxon>Pseudomonadota</taxon>
        <taxon>Alphaproteobacteria</taxon>
        <taxon>Geminicoccales</taxon>
        <taxon>Geminicoccaceae</taxon>
        <taxon>Tistrella</taxon>
    </lineage>
</organism>
<feature type="domain" description="DUF1468" evidence="2">
    <location>
        <begin position="8"/>
        <end position="137"/>
    </location>
</feature>
<feature type="transmembrane region" description="Helical" evidence="1">
    <location>
        <begin position="80"/>
        <end position="105"/>
    </location>
</feature>
<keyword evidence="1" id="KW-1133">Transmembrane helix</keyword>
<evidence type="ECO:0000313" key="4">
    <source>
        <dbReference type="Proteomes" id="UP000603352"/>
    </source>
</evidence>
<feature type="transmembrane region" description="Helical" evidence="1">
    <location>
        <begin position="36"/>
        <end position="54"/>
    </location>
</feature>
<dbReference type="EMBL" id="BMDZ01000062">
    <property type="protein sequence ID" value="GGB55434.1"/>
    <property type="molecule type" value="Genomic_DNA"/>
</dbReference>
<gene>
    <name evidence="3" type="ORF">GCM10011505_40510</name>
</gene>
<reference evidence="4" key="1">
    <citation type="journal article" date="2019" name="Int. J. Syst. Evol. Microbiol.">
        <title>The Global Catalogue of Microorganisms (GCM) 10K type strain sequencing project: providing services to taxonomists for standard genome sequencing and annotation.</title>
        <authorList>
            <consortium name="The Broad Institute Genomics Platform"/>
            <consortium name="The Broad Institute Genome Sequencing Center for Infectious Disease"/>
            <person name="Wu L."/>
            <person name="Ma J."/>
        </authorList>
    </citation>
    <scope>NUCLEOTIDE SEQUENCE [LARGE SCALE GENOMIC DNA]</scope>
    <source>
        <strain evidence="4">CGMCC 1.10188</strain>
    </source>
</reference>
<feature type="transmembrane region" description="Helical" evidence="1">
    <location>
        <begin position="111"/>
        <end position="133"/>
    </location>
</feature>
<accession>A0ABQ1J228</accession>
<comment type="caution">
    <text evidence="3">The sequence shown here is derived from an EMBL/GenBank/DDBJ whole genome shotgun (WGS) entry which is preliminary data.</text>
</comment>
<keyword evidence="4" id="KW-1185">Reference proteome</keyword>
<evidence type="ECO:0000256" key="1">
    <source>
        <dbReference type="SAM" id="Phobius"/>
    </source>
</evidence>
<name>A0ABQ1J228_9PROT</name>
<keyword evidence="1" id="KW-0472">Membrane</keyword>
<dbReference type="RefSeq" id="WP_188581282.1">
    <property type="nucleotide sequence ID" value="NZ_BMDZ01000062.1"/>
</dbReference>
<dbReference type="Proteomes" id="UP000603352">
    <property type="component" value="Unassembled WGS sequence"/>
</dbReference>
<proteinExistence type="predicted"/>
<evidence type="ECO:0000313" key="3">
    <source>
        <dbReference type="EMBL" id="GGB55434.1"/>
    </source>
</evidence>
<protein>
    <recommendedName>
        <fullName evidence="2">DUF1468 domain-containing protein</fullName>
    </recommendedName>
</protein>
<sequence length="145" mass="14995">MERRQDVVLGLVLAALGGFAAHEATSYRGASGTYPLVLGAVLAVLGLALVARALRQSGNRARPLAVHAVRLVGTGAMSAIYLALIPALGFYTASAVAVAAMPAALGLRRPALLGLGAVIFIGTVWLVFSLVLNKPLPPEIWFRPG</sequence>
<keyword evidence="1" id="KW-0812">Transmembrane</keyword>